<protein>
    <recommendedName>
        <fullName evidence="4">Secreted protein</fullName>
    </recommendedName>
</protein>
<dbReference type="Proteomes" id="UP001497457">
    <property type="component" value="Chromosome 27b"/>
</dbReference>
<evidence type="ECO:0000256" key="1">
    <source>
        <dbReference type="SAM" id="Phobius"/>
    </source>
</evidence>
<gene>
    <name evidence="2" type="ORF">URODEC1_LOCUS67055</name>
</gene>
<name>A0ABC9BPG0_9POAL</name>
<feature type="transmembrane region" description="Helical" evidence="1">
    <location>
        <begin position="29"/>
        <end position="48"/>
    </location>
</feature>
<organism evidence="2 3">
    <name type="scientific">Urochloa decumbens</name>
    <dbReference type="NCBI Taxonomy" id="240449"/>
    <lineage>
        <taxon>Eukaryota</taxon>
        <taxon>Viridiplantae</taxon>
        <taxon>Streptophyta</taxon>
        <taxon>Embryophyta</taxon>
        <taxon>Tracheophyta</taxon>
        <taxon>Spermatophyta</taxon>
        <taxon>Magnoliopsida</taxon>
        <taxon>Liliopsida</taxon>
        <taxon>Poales</taxon>
        <taxon>Poaceae</taxon>
        <taxon>PACMAD clade</taxon>
        <taxon>Panicoideae</taxon>
        <taxon>Panicodae</taxon>
        <taxon>Paniceae</taxon>
        <taxon>Melinidinae</taxon>
        <taxon>Urochloa</taxon>
    </lineage>
</organism>
<dbReference type="EMBL" id="OZ075137">
    <property type="protein sequence ID" value="CAL5004765.1"/>
    <property type="molecule type" value="Genomic_DNA"/>
</dbReference>
<reference evidence="3" key="1">
    <citation type="submission" date="2024-06" db="EMBL/GenBank/DDBJ databases">
        <authorList>
            <person name="Ryan C."/>
        </authorList>
    </citation>
    <scope>NUCLEOTIDE SEQUENCE [LARGE SCALE GENOMIC DNA]</scope>
</reference>
<evidence type="ECO:0000313" key="3">
    <source>
        <dbReference type="Proteomes" id="UP001497457"/>
    </source>
</evidence>
<proteinExistence type="predicted"/>
<sequence length="74" mass="8403">MTTVRVMAVQLPLITPGQAQQRMHGQVEFLCILPLPVAVTFCTCFVSAEQTSNYELRHLYIFCNIVVICFVMTH</sequence>
<accession>A0ABC9BPG0</accession>
<keyword evidence="1" id="KW-0472">Membrane</keyword>
<keyword evidence="1" id="KW-0812">Transmembrane</keyword>
<feature type="transmembrane region" description="Helical" evidence="1">
    <location>
        <begin position="54"/>
        <end position="73"/>
    </location>
</feature>
<evidence type="ECO:0000313" key="2">
    <source>
        <dbReference type="EMBL" id="CAL5004765.1"/>
    </source>
</evidence>
<keyword evidence="1" id="KW-1133">Transmembrane helix</keyword>
<dbReference type="AlphaFoldDB" id="A0ABC9BPG0"/>
<reference evidence="2 3" key="2">
    <citation type="submission" date="2024-10" db="EMBL/GenBank/DDBJ databases">
        <authorList>
            <person name="Ryan C."/>
        </authorList>
    </citation>
    <scope>NUCLEOTIDE SEQUENCE [LARGE SCALE GENOMIC DNA]</scope>
</reference>
<keyword evidence="3" id="KW-1185">Reference proteome</keyword>
<evidence type="ECO:0008006" key="4">
    <source>
        <dbReference type="Google" id="ProtNLM"/>
    </source>
</evidence>